<organism evidence="1 2">
    <name type="scientific">Roseateles oligotrophus</name>
    <dbReference type="NCBI Taxonomy" id="1769250"/>
    <lineage>
        <taxon>Bacteria</taxon>
        <taxon>Pseudomonadati</taxon>
        <taxon>Pseudomonadota</taxon>
        <taxon>Betaproteobacteria</taxon>
        <taxon>Burkholderiales</taxon>
        <taxon>Sphaerotilaceae</taxon>
        <taxon>Roseateles</taxon>
    </lineage>
</organism>
<dbReference type="RefSeq" id="WP_184301303.1">
    <property type="nucleotide sequence ID" value="NZ_JACHLP010000006.1"/>
</dbReference>
<dbReference type="Proteomes" id="UP000562027">
    <property type="component" value="Unassembled WGS sequence"/>
</dbReference>
<evidence type="ECO:0000313" key="2">
    <source>
        <dbReference type="Proteomes" id="UP000562027"/>
    </source>
</evidence>
<comment type="caution">
    <text evidence="1">The sequence shown here is derived from an EMBL/GenBank/DDBJ whole genome shotgun (WGS) entry which is preliminary data.</text>
</comment>
<keyword evidence="2" id="KW-1185">Reference proteome</keyword>
<dbReference type="AlphaFoldDB" id="A0A840L8X2"/>
<name>A0A840L8X2_9BURK</name>
<sequence>MFKQELAELKQRELALRLRNIELRGEIRREAQVFRQPLGWWGLAGGAAGAGLLLRGLKKGPGAASGRLARWLGFAQLGLRLAGLLRELTQAKGGDPGSDSQAPPQNPV</sequence>
<evidence type="ECO:0008006" key="3">
    <source>
        <dbReference type="Google" id="ProtNLM"/>
    </source>
</evidence>
<protein>
    <recommendedName>
        <fullName evidence="3">YqjK-like protein</fullName>
    </recommendedName>
</protein>
<accession>A0A840L8X2</accession>
<dbReference type="EMBL" id="JACHLP010000006">
    <property type="protein sequence ID" value="MBB4844620.1"/>
    <property type="molecule type" value="Genomic_DNA"/>
</dbReference>
<evidence type="ECO:0000313" key="1">
    <source>
        <dbReference type="EMBL" id="MBB4844620.1"/>
    </source>
</evidence>
<reference evidence="1 2" key="1">
    <citation type="submission" date="2020-08" db="EMBL/GenBank/DDBJ databases">
        <title>Functional genomics of gut bacteria from endangered species of beetles.</title>
        <authorList>
            <person name="Carlos-Shanley C."/>
        </authorList>
    </citation>
    <scope>NUCLEOTIDE SEQUENCE [LARGE SCALE GENOMIC DNA]</scope>
    <source>
        <strain evidence="1 2">S00239</strain>
    </source>
</reference>
<proteinExistence type="predicted"/>
<gene>
    <name evidence="1" type="ORF">HNP55_003164</name>
</gene>